<dbReference type="EMBL" id="LGIA01000180">
    <property type="protein sequence ID" value="KOH43682.1"/>
    <property type="molecule type" value="Genomic_DNA"/>
</dbReference>
<organism evidence="3 4">
    <name type="scientific">Sunxiuqinia dokdonensis</name>
    <dbReference type="NCBI Taxonomy" id="1409788"/>
    <lineage>
        <taxon>Bacteria</taxon>
        <taxon>Pseudomonadati</taxon>
        <taxon>Bacteroidota</taxon>
        <taxon>Bacteroidia</taxon>
        <taxon>Marinilabiliales</taxon>
        <taxon>Prolixibacteraceae</taxon>
        <taxon>Sunxiuqinia</taxon>
    </lineage>
</organism>
<dbReference type="AlphaFoldDB" id="A0A0L8V681"/>
<evidence type="ECO:0000313" key="4">
    <source>
        <dbReference type="Proteomes" id="UP000036958"/>
    </source>
</evidence>
<reference evidence="4" key="1">
    <citation type="submission" date="2015-07" db="EMBL/GenBank/DDBJ databases">
        <title>Genome sequencing of Sunxiuqinia dokdonensis strain SK.</title>
        <authorList>
            <person name="Ahn S."/>
            <person name="Kim B.-C."/>
        </authorList>
    </citation>
    <scope>NUCLEOTIDE SEQUENCE [LARGE SCALE GENOMIC DNA]</scope>
    <source>
        <strain evidence="4">SK</strain>
    </source>
</reference>
<dbReference type="PATRIC" id="fig|1409788.3.peg.3539"/>
<feature type="domain" description="DUF3347" evidence="2">
    <location>
        <begin position="56"/>
        <end position="148"/>
    </location>
</feature>
<evidence type="ECO:0000256" key="1">
    <source>
        <dbReference type="SAM" id="SignalP"/>
    </source>
</evidence>
<proteinExistence type="predicted"/>
<dbReference type="InterPro" id="IPR021782">
    <property type="entry name" value="DUF3347"/>
</dbReference>
<keyword evidence="1" id="KW-0732">Signal</keyword>
<accession>A0A0L8V681</accession>
<evidence type="ECO:0000259" key="2">
    <source>
        <dbReference type="Pfam" id="PF11827"/>
    </source>
</evidence>
<feature type="signal peptide" evidence="1">
    <location>
        <begin position="1"/>
        <end position="19"/>
    </location>
</feature>
<sequence>MKKTMIMLVLALVGWGASAQHGHSTEGHSNMDTKMANKSMVKSTVEVEQSKSATAIIDNYLALKDALVADNSKKAASSGKMLFDAFAKFDISAQPKSQQKELGEIIEDAREHAEHISENDGSIGHQREHFEILSTDIKDLVVITGADRNLYQIFCPMYNNKEGGSWLSASSEIKNPFFGSKMLKCGSVQQKITIK</sequence>
<dbReference type="Proteomes" id="UP000036958">
    <property type="component" value="Unassembled WGS sequence"/>
</dbReference>
<protein>
    <recommendedName>
        <fullName evidence="2">DUF3347 domain-containing protein</fullName>
    </recommendedName>
</protein>
<evidence type="ECO:0000313" key="3">
    <source>
        <dbReference type="EMBL" id="KOH43682.1"/>
    </source>
</evidence>
<dbReference type="OrthoDB" id="5513217at2"/>
<comment type="caution">
    <text evidence="3">The sequence shown here is derived from an EMBL/GenBank/DDBJ whole genome shotgun (WGS) entry which is preliminary data.</text>
</comment>
<name>A0A0L8V681_9BACT</name>
<dbReference type="RefSeq" id="WP_082326525.1">
    <property type="nucleotide sequence ID" value="NZ_LGIA01000180.1"/>
</dbReference>
<feature type="chain" id="PRO_5005591447" description="DUF3347 domain-containing protein" evidence="1">
    <location>
        <begin position="20"/>
        <end position="195"/>
    </location>
</feature>
<dbReference type="STRING" id="1409788.NC99_34510"/>
<gene>
    <name evidence="3" type="ORF">NC99_34510</name>
</gene>
<keyword evidence="4" id="KW-1185">Reference proteome</keyword>
<dbReference type="Pfam" id="PF11827">
    <property type="entry name" value="DUF3347"/>
    <property type="match status" value="1"/>
</dbReference>